<dbReference type="Proteomes" id="UP000023541">
    <property type="component" value="Unassembled WGS sequence"/>
</dbReference>
<evidence type="ECO:0000313" key="6">
    <source>
        <dbReference type="Proteomes" id="UP000023541"/>
    </source>
</evidence>
<dbReference type="STRING" id="1317122.ATO12_14605"/>
<organism evidence="5 6">
    <name type="scientific">Aquimarina atlantica</name>
    <dbReference type="NCBI Taxonomy" id="1317122"/>
    <lineage>
        <taxon>Bacteria</taxon>
        <taxon>Pseudomonadati</taxon>
        <taxon>Bacteroidota</taxon>
        <taxon>Flavobacteriia</taxon>
        <taxon>Flavobacteriales</taxon>
        <taxon>Flavobacteriaceae</taxon>
        <taxon>Aquimarina</taxon>
    </lineage>
</organism>
<reference evidence="5 6" key="1">
    <citation type="submission" date="2014-04" db="EMBL/GenBank/DDBJ databases">
        <title>Aquimarina sp. 22II-S11-z7 Genome Sequencing.</title>
        <authorList>
            <person name="Lai Q."/>
        </authorList>
    </citation>
    <scope>NUCLEOTIDE SEQUENCE [LARGE SCALE GENOMIC DNA]</scope>
    <source>
        <strain evidence="5 6">22II-S11-z7</strain>
    </source>
</reference>
<gene>
    <name evidence="5" type="ORF">ATO12_14605</name>
</gene>
<dbReference type="Pfam" id="PF12833">
    <property type="entry name" value="HTH_18"/>
    <property type="match status" value="1"/>
</dbReference>
<comment type="caution">
    <text evidence="5">The sequence shown here is derived from an EMBL/GenBank/DDBJ whole genome shotgun (WGS) entry which is preliminary data.</text>
</comment>
<dbReference type="InterPro" id="IPR018060">
    <property type="entry name" value="HTH_AraC"/>
</dbReference>
<dbReference type="OrthoDB" id="792101at2"/>
<evidence type="ECO:0000313" key="5">
    <source>
        <dbReference type="EMBL" id="EZH74102.1"/>
    </source>
</evidence>
<evidence type="ECO:0000256" key="2">
    <source>
        <dbReference type="ARBA" id="ARBA00023125"/>
    </source>
</evidence>
<evidence type="ECO:0000256" key="1">
    <source>
        <dbReference type="ARBA" id="ARBA00023015"/>
    </source>
</evidence>
<dbReference type="AlphaFoldDB" id="A0A023BVQ1"/>
<sequence length="283" mass="32890">MVKLEEITATPTFSNQLENKILYAKHHDDISISYTSTYSLKYVIEGTKYYNFDNQDIKITKNQYLIINNNSCITTEAKKGTKGLSFFLSPKLISEIYKYHSSDTSQLEFLEVTQKKSNNEVGFLLDKITNLYEHNQFDFNQQMDNLFIRISEAIVQEQANIDTGFATLKIVKYNTKKELFKLISITKEYINDNSSEDISLDSMSRDIGISKYYLHRLFTEINGTTPLAYLTAIRLAKAKHRLRYSKDSIFEIAIECGFDNTSYFSNLFKKHTGFTPTQYRKKL</sequence>
<dbReference type="PRINTS" id="PR00032">
    <property type="entry name" value="HTHARAC"/>
</dbReference>
<dbReference type="EMBL" id="AQRA01000004">
    <property type="protein sequence ID" value="EZH74102.1"/>
    <property type="molecule type" value="Genomic_DNA"/>
</dbReference>
<protein>
    <recommendedName>
        <fullName evidence="4">HTH araC/xylS-type domain-containing protein</fullName>
    </recommendedName>
</protein>
<dbReference type="InterPro" id="IPR020449">
    <property type="entry name" value="Tscrpt_reg_AraC-type_HTH"/>
</dbReference>
<dbReference type="RefSeq" id="WP_051575731.1">
    <property type="nucleotide sequence ID" value="NZ_AQRA01000004.1"/>
</dbReference>
<proteinExistence type="predicted"/>
<keyword evidence="1" id="KW-0805">Transcription regulation</keyword>
<dbReference type="PROSITE" id="PS01124">
    <property type="entry name" value="HTH_ARAC_FAMILY_2"/>
    <property type="match status" value="1"/>
</dbReference>
<dbReference type="SUPFAM" id="SSF46689">
    <property type="entry name" value="Homeodomain-like"/>
    <property type="match status" value="2"/>
</dbReference>
<dbReference type="GO" id="GO:0043565">
    <property type="term" value="F:sequence-specific DNA binding"/>
    <property type="evidence" value="ECO:0007669"/>
    <property type="project" value="InterPro"/>
</dbReference>
<dbReference type="InterPro" id="IPR054015">
    <property type="entry name" value="ExsA-like_N"/>
</dbReference>
<dbReference type="eggNOG" id="COG2207">
    <property type="taxonomic scope" value="Bacteria"/>
</dbReference>
<accession>A0A023BVQ1</accession>
<dbReference type="InterPro" id="IPR009057">
    <property type="entry name" value="Homeodomain-like_sf"/>
</dbReference>
<dbReference type="SMART" id="SM00342">
    <property type="entry name" value="HTH_ARAC"/>
    <property type="match status" value="1"/>
</dbReference>
<dbReference type="Gene3D" id="1.10.10.60">
    <property type="entry name" value="Homeodomain-like"/>
    <property type="match status" value="2"/>
</dbReference>
<dbReference type="GO" id="GO:0003700">
    <property type="term" value="F:DNA-binding transcription factor activity"/>
    <property type="evidence" value="ECO:0007669"/>
    <property type="project" value="InterPro"/>
</dbReference>
<evidence type="ECO:0000259" key="4">
    <source>
        <dbReference type="PROSITE" id="PS01124"/>
    </source>
</evidence>
<keyword evidence="6" id="KW-1185">Reference proteome</keyword>
<dbReference type="PROSITE" id="PS00041">
    <property type="entry name" value="HTH_ARAC_FAMILY_1"/>
    <property type="match status" value="1"/>
</dbReference>
<dbReference type="PANTHER" id="PTHR43280">
    <property type="entry name" value="ARAC-FAMILY TRANSCRIPTIONAL REGULATOR"/>
    <property type="match status" value="1"/>
</dbReference>
<dbReference type="PANTHER" id="PTHR43280:SF28">
    <property type="entry name" value="HTH-TYPE TRANSCRIPTIONAL ACTIVATOR RHAS"/>
    <property type="match status" value="1"/>
</dbReference>
<feature type="domain" description="HTH araC/xylS-type" evidence="4">
    <location>
        <begin position="184"/>
        <end position="282"/>
    </location>
</feature>
<keyword evidence="2" id="KW-0238">DNA-binding</keyword>
<keyword evidence="3" id="KW-0804">Transcription</keyword>
<dbReference type="Pfam" id="PF22200">
    <property type="entry name" value="ExsA_N"/>
    <property type="match status" value="1"/>
</dbReference>
<evidence type="ECO:0000256" key="3">
    <source>
        <dbReference type="ARBA" id="ARBA00023163"/>
    </source>
</evidence>
<name>A0A023BVQ1_9FLAO</name>
<dbReference type="InterPro" id="IPR018062">
    <property type="entry name" value="HTH_AraC-typ_CS"/>
</dbReference>